<dbReference type="EMBL" id="JACJTB010000015">
    <property type="protein sequence ID" value="MBD2595351.1"/>
    <property type="molecule type" value="Genomic_DNA"/>
</dbReference>
<dbReference type="Proteomes" id="UP000603457">
    <property type="component" value="Unassembled WGS sequence"/>
</dbReference>
<dbReference type="RefSeq" id="WP_190968158.1">
    <property type="nucleotide sequence ID" value="NZ_JACJTB010000015.1"/>
</dbReference>
<proteinExistence type="predicted"/>
<reference evidence="1 2" key="1">
    <citation type="journal article" date="2020" name="ISME J.">
        <title>Comparative genomics reveals insights into cyanobacterial evolution and habitat adaptation.</title>
        <authorList>
            <person name="Chen M.Y."/>
            <person name="Teng W.K."/>
            <person name="Zhao L."/>
            <person name="Hu C.X."/>
            <person name="Zhou Y.K."/>
            <person name="Han B.P."/>
            <person name="Song L.R."/>
            <person name="Shu W.S."/>
        </authorList>
    </citation>
    <scope>NUCLEOTIDE SEQUENCE [LARGE SCALE GENOMIC DNA]</scope>
    <source>
        <strain evidence="1 2">FACHB-130</strain>
    </source>
</reference>
<accession>A0ABR8FVA6</accession>
<name>A0ABR8FVA6_9NOSO</name>
<evidence type="ECO:0000313" key="2">
    <source>
        <dbReference type="Proteomes" id="UP000603457"/>
    </source>
</evidence>
<protein>
    <submittedName>
        <fullName evidence="1">Uncharacterized protein</fullName>
    </submittedName>
</protein>
<comment type="caution">
    <text evidence="1">The sequence shown here is derived from an EMBL/GenBank/DDBJ whole genome shotgun (WGS) entry which is preliminary data.</text>
</comment>
<evidence type="ECO:0000313" key="1">
    <source>
        <dbReference type="EMBL" id="MBD2595351.1"/>
    </source>
</evidence>
<sequence length="107" mass="12194">MTLYYNPQTKKLESKSPLGIFSLLFPAFFPILEIFSKPGNLENDDAKNIETIIKAGKDNNVDEMEIELDRQVVQGLDIKCIEQNIEGINITLGQKGKTNYKLKVKYK</sequence>
<gene>
    <name evidence="1" type="ORF">H6G74_13570</name>
</gene>
<keyword evidence="2" id="KW-1185">Reference proteome</keyword>
<organism evidence="1 2">
    <name type="scientific">Nostoc spongiaeforme FACHB-130</name>
    <dbReference type="NCBI Taxonomy" id="1357510"/>
    <lineage>
        <taxon>Bacteria</taxon>
        <taxon>Bacillati</taxon>
        <taxon>Cyanobacteriota</taxon>
        <taxon>Cyanophyceae</taxon>
        <taxon>Nostocales</taxon>
        <taxon>Nostocaceae</taxon>
        <taxon>Nostoc</taxon>
    </lineage>
</organism>